<dbReference type="Proteomes" id="UP000237718">
    <property type="component" value="Unassembled WGS sequence"/>
</dbReference>
<evidence type="ECO:0000313" key="4">
    <source>
        <dbReference type="EMBL" id="PRZ45555.1"/>
    </source>
</evidence>
<dbReference type="InterPro" id="IPR016163">
    <property type="entry name" value="Ald_DH_C"/>
</dbReference>
<evidence type="ECO:0000313" key="5">
    <source>
        <dbReference type="Proteomes" id="UP000237718"/>
    </source>
</evidence>
<name>A0A2T1AAC6_TRISK</name>
<dbReference type="EMBL" id="PVUF01000014">
    <property type="protein sequence ID" value="PRZ45555.1"/>
    <property type="molecule type" value="Genomic_DNA"/>
</dbReference>
<dbReference type="Pfam" id="PF00171">
    <property type="entry name" value="Aldedh"/>
    <property type="match status" value="1"/>
</dbReference>
<sequence length="482" mass="51294">MREIQKNLIAGEWQAGEGEIENRNPSDLSDLVGLFAQASSDQLDATLAHARSAQQEWAAYGMERKQAVLMAIGTELMTRAEELGTLLSREEGKPLAEGRGEIYRAGQFFTYYAAECLRQLGENADSVRAGVEIDVRREPVGTVAIISPWNFPTATAAWKIAPALCYGNAVVWKPANVTPASAVALTEIIARQDIPRGLFSLVMGAGRSIGQRLVESPQIDAISFTGSVPVGKGIAAAAIQNLTKVQMEMGSKNALAVMDDADLDLAVTLAVGGAFGGTGQKCTASSRLVVHEAVHDAFVEKLVAGTQAMTVGHALEHGTQMGPVVSKQQLTDNLAYVDLGRSEGAELACGGQRLERATEGFYMSPGVFLNTTNQMRINREEMFAPLTSVIKVASYDEALSVVNDTNFGLTSGIVTRSLACATHFRRNARTGVVTVNLPTAGTDYHVPFGGRGDSSYGPREQGKAAAEFYTTVKTAYISAGPV</sequence>
<gene>
    <name evidence="4" type="ORF">CLV89_1145</name>
</gene>
<dbReference type="RefSeq" id="WP_106164979.1">
    <property type="nucleotide sequence ID" value="NZ_JBLWXK010000015.1"/>
</dbReference>
<dbReference type="AlphaFoldDB" id="A0A2T1AAC6"/>
<evidence type="ECO:0000256" key="1">
    <source>
        <dbReference type="ARBA" id="ARBA00009986"/>
    </source>
</evidence>
<dbReference type="InterPro" id="IPR015590">
    <property type="entry name" value="Aldehyde_DH_dom"/>
</dbReference>
<dbReference type="OrthoDB" id="9812625at2"/>
<dbReference type="PANTHER" id="PTHR11699">
    <property type="entry name" value="ALDEHYDE DEHYDROGENASE-RELATED"/>
    <property type="match status" value="1"/>
</dbReference>
<dbReference type="InterPro" id="IPR016161">
    <property type="entry name" value="Ald_DH/histidinol_DH"/>
</dbReference>
<dbReference type="SUPFAM" id="SSF53720">
    <property type="entry name" value="ALDH-like"/>
    <property type="match status" value="1"/>
</dbReference>
<reference evidence="4 5" key="1">
    <citation type="submission" date="2018-03" db="EMBL/GenBank/DDBJ databases">
        <title>Genomic Encyclopedia of Archaeal and Bacterial Type Strains, Phase II (KMG-II): from individual species to whole genera.</title>
        <authorList>
            <person name="Goeker M."/>
        </authorList>
    </citation>
    <scope>NUCLEOTIDE SEQUENCE [LARGE SCALE GENOMIC DNA]</scope>
    <source>
        <strain evidence="4 5">DSM 25328</strain>
    </source>
</reference>
<feature type="domain" description="Aldehyde dehydrogenase" evidence="3">
    <location>
        <begin position="13"/>
        <end position="474"/>
    </location>
</feature>
<dbReference type="CDD" id="cd07097">
    <property type="entry name" value="ALDH_KGSADH-YcbD"/>
    <property type="match status" value="1"/>
</dbReference>
<organism evidence="4 5">
    <name type="scientific">Tritonibacter scottomollicae</name>
    <name type="common">Epibacterium scottomollicae</name>
    <dbReference type="NCBI Taxonomy" id="483013"/>
    <lineage>
        <taxon>Bacteria</taxon>
        <taxon>Pseudomonadati</taxon>
        <taxon>Pseudomonadota</taxon>
        <taxon>Alphaproteobacteria</taxon>
        <taxon>Rhodobacterales</taxon>
        <taxon>Paracoccaceae</taxon>
        <taxon>Tritonibacter</taxon>
    </lineage>
</organism>
<dbReference type="Gene3D" id="3.40.309.10">
    <property type="entry name" value="Aldehyde Dehydrogenase, Chain A, domain 2"/>
    <property type="match status" value="1"/>
</dbReference>
<keyword evidence="2" id="KW-0560">Oxidoreductase</keyword>
<proteinExistence type="inferred from homology"/>
<evidence type="ECO:0000259" key="3">
    <source>
        <dbReference type="Pfam" id="PF00171"/>
    </source>
</evidence>
<protein>
    <submittedName>
        <fullName evidence="4">Aldehyde dehydrogenase (NAD+)</fullName>
    </submittedName>
</protein>
<dbReference type="GO" id="GO:0016620">
    <property type="term" value="F:oxidoreductase activity, acting on the aldehyde or oxo group of donors, NAD or NADP as acceptor"/>
    <property type="evidence" value="ECO:0007669"/>
    <property type="project" value="InterPro"/>
</dbReference>
<dbReference type="InterPro" id="IPR016162">
    <property type="entry name" value="Ald_DH_N"/>
</dbReference>
<comment type="caution">
    <text evidence="4">The sequence shown here is derived from an EMBL/GenBank/DDBJ whole genome shotgun (WGS) entry which is preliminary data.</text>
</comment>
<evidence type="ECO:0000256" key="2">
    <source>
        <dbReference type="ARBA" id="ARBA00023002"/>
    </source>
</evidence>
<accession>A0A2T1AAC6</accession>
<dbReference type="FunFam" id="3.40.605.10:FF:000007">
    <property type="entry name" value="NAD/NADP-dependent betaine aldehyde dehydrogenase"/>
    <property type="match status" value="1"/>
</dbReference>
<comment type="similarity">
    <text evidence="1">Belongs to the aldehyde dehydrogenase family.</text>
</comment>
<dbReference type="Gene3D" id="3.40.605.10">
    <property type="entry name" value="Aldehyde Dehydrogenase, Chain A, domain 1"/>
    <property type="match status" value="1"/>
</dbReference>